<dbReference type="OrthoDB" id="5443808at2"/>
<organism evidence="5 6">
    <name type="scientific">Pseudodesulfovibrio profundus</name>
    <dbReference type="NCBI Taxonomy" id="57320"/>
    <lineage>
        <taxon>Bacteria</taxon>
        <taxon>Pseudomonadati</taxon>
        <taxon>Thermodesulfobacteriota</taxon>
        <taxon>Desulfovibrionia</taxon>
        <taxon>Desulfovibrionales</taxon>
        <taxon>Desulfovibrionaceae</taxon>
    </lineage>
</organism>
<feature type="domain" description="Glycosyltransferase 2-like" evidence="4">
    <location>
        <begin position="262"/>
        <end position="388"/>
    </location>
</feature>
<dbReference type="InterPro" id="IPR001173">
    <property type="entry name" value="Glyco_trans_2-like"/>
</dbReference>
<dbReference type="PANTHER" id="PTHR43179:SF12">
    <property type="entry name" value="GALACTOFURANOSYLTRANSFERASE GLFT2"/>
    <property type="match status" value="1"/>
</dbReference>
<evidence type="ECO:0000256" key="3">
    <source>
        <dbReference type="ARBA" id="ARBA00022679"/>
    </source>
</evidence>
<reference evidence="6" key="1">
    <citation type="submission" date="2017-09" db="EMBL/GenBank/DDBJ databases">
        <authorList>
            <person name="Regsiter A."/>
            <person name="William W."/>
        </authorList>
    </citation>
    <scope>NUCLEOTIDE SEQUENCE [LARGE SCALE GENOMIC DNA]</scope>
    <source>
        <strain evidence="6">500-1</strain>
    </source>
</reference>
<name>A0A2C8FDE4_9BACT</name>
<dbReference type="PANTHER" id="PTHR43179">
    <property type="entry name" value="RHAMNOSYLTRANSFERASE WBBL"/>
    <property type="match status" value="1"/>
</dbReference>
<dbReference type="Pfam" id="PF00535">
    <property type="entry name" value="Glycos_transf_2"/>
    <property type="match status" value="1"/>
</dbReference>
<keyword evidence="3 5" id="KW-0808">Transferase</keyword>
<keyword evidence="2" id="KW-0328">Glycosyltransferase</keyword>
<dbReference type="KEGG" id="pprf:DPRO_3002"/>
<evidence type="ECO:0000256" key="2">
    <source>
        <dbReference type="ARBA" id="ARBA00022676"/>
    </source>
</evidence>
<proteinExistence type="inferred from homology"/>
<keyword evidence="6" id="KW-1185">Reference proteome</keyword>
<sequence>MNDSFDFAAMPEDIRRHLLLGFSGRPHLHGAVEVVLNHSRRPDDLYARMAADMLLAAWGENPLDGNCVAALAGRMDKLPAVSKRLLPAIKSVLAHWQPEVTPEAQVAMQGSGSQQLTFLRDQLRHQLRNLFWWHHLYEYARIHGDWPAFREQMSEAQAPEGLARVFSCALGHALFAKGDRKAASVLYGDLLAKLPLPIIDERLAMAWLGRGKIDEGLLLLQQCAASRPWNVSLQLRQYELAVDGANALAAPAGQTMVLAYSWNKADDLAATLDSLVRSDLESVQVRVLDNGSTDRTPEVIRQFIDKFGSDKASVVTMPVNVGAPAARNWLMHLPEVRESEHVAFIDDDIELPGDWLKRLGAVASRYPEAGVWGCKVVDYHGPSRMQCGEHNLYPVPGMRRETLMSTLMLQDSDFGQMDYMRPCASVTGCVHLFRTSRLLQNGDFDLRFSPTQYDDLDRDLRMVLSGGYAAYTGFLAIPHKRRSGSLSETGKPEAGGATANMHKLLAKYSDGEFEAMAKVMDAVLLDDVQKKIKALGESGTKL</sequence>
<dbReference type="RefSeq" id="WP_097012709.1">
    <property type="nucleotide sequence ID" value="NZ_LT907975.1"/>
</dbReference>
<dbReference type="CDD" id="cd00761">
    <property type="entry name" value="Glyco_tranf_GTA_type"/>
    <property type="match status" value="1"/>
</dbReference>
<comment type="similarity">
    <text evidence="1">Belongs to the glycosyltransferase 2 family.</text>
</comment>
<gene>
    <name evidence="5" type="ORF">DPRO_3002</name>
</gene>
<dbReference type="GO" id="GO:0016757">
    <property type="term" value="F:glycosyltransferase activity"/>
    <property type="evidence" value="ECO:0007669"/>
    <property type="project" value="UniProtKB-KW"/>
</dbReference>
<accession>A0A2C8FDE4</accession>
<dbReference type="SUPFAM" id="SSF53448">
    <property type="entry name" value="Nucleotide-diphospho-sugar transferases"/>
    <property type="match status" value="1"/>
</dbReference>
<evidence type="ECO:0000256" key="1">
    <source>
        <dbReference type="ARBA" id="ARBA00006739"/>
    </source>
</evidence>
<evidence type="ECO:0000313" key="5">
    <source>
        <dbReference type="EMBL" id="SOB59912.1"/>
    </source>
</evidence>
<dbReference type="AlphaFoldDB" id="A0A2C8FDE4"/>
<dbReference type="Gene3D" id="3.90.550.10">
    <property type="entry name" value="Spore Coat Polysaccharide Biosynthesis Protein SpsA, Chain A"/>
    <property type="match status" value="1"/>
</dbReference>
<protein>
    <submittedName>
        <fullName evidence="5">Glycosyl transferase family 2</fullName>
    </submittedName>
</protein>
<dbReference type="EMBL" id="LT907975">
    <property type="protein sequence ID" value="SOB59912.1"/>
    <property type="molecule type" value="Genomic_DNA"/>
</dbReference>
<evidence type="ECO:0000313" key="6">
    <source>
        <dbReference type="Proteomes" id="UP000219215"/>
    </source>
</evidence>
<evidence type="ECO:0000259" key="4">
    <source>
        <dbReference type="Pfam" id="PF00535"/>
    </source>
</evidence>
<dbReference type="Proteomes" id="UP000219215">
    <property type="component" value="Chromosome DPRO"/>
</dbReference>
<dbReference type="InterPro" id="IPR029044">
    <property type="entry name" value="Nucleotide-diphossugar_trans"/>
</dbReference>